<keyword evidence="6" id="KW-0067">ATP-binding</keyword>
<feature type="domain" description="ABC transmembrane type-1" evidence="11">
    <location>
        <begin position="799"/>
        <end position="1079"/>
    </location>
</feature>
<protein>
    <submittedName>
        <fullName evidence="12">ATP-dependent bile acid permease</fullName>
    </submittedName>
</protein>
<dbReference type="SMART" id="SM00382">
    <property type="entry name" value="AAA"/>
    <property type="match status" value="2"/>
</dbReference>
<dbReference type="STRING" id="1884261.A0A5C3QAL9"/>
<evidence type="ECO:0000256" key="7">
    <source>
        <dbReference type="ARBA" id="ARBA00022989"/>
    </source>
</evidence>
<dbReference type="PROSITE" id="PS00211">
    <property type="entry name" value="ABC_TRANSPORTER_1"/>
    <property type="match status" value="2"/>
</dbReference>
<dbReference type="FunFam" id="3.40.50.300:FF:000565">
    <property type="entry name" value="ABC bile acid transporter"/>
    <property type="match status" value="1"/>
</dbReference>
<dbReference type="OrthoDB" id="6500128at2759"/>
<feature type="domain" description="ABC transporter" evidence="10">
    <location>
        <begin position="1117"/>
        <end position="1355"/>
    </location>
</feature>
<feature type="transmembrane region" description="Helical" evidence="9">
    <location>
        <begin position="185"/>
        <end position="207"/>
    </location>
</feature>
<dbReference type="InterPro" id="IPR050173">
    <property type="entry name" value="ABC_transporter_C-like"/>
</dbReference>
<feature type="transmembrane region" description="Helical" evidence="9">
    <location>
        <begin position="1052"/>
        <end position="1072"/>
    </location>
</feature>
<dbReference type="FunFam" id="1.20.1560.10:FF:000010">
    <property type="entry name" value="Multidrug resistance-associated ABC transporter"/>
    <property type="match status" value="1"/>
</dbReference>
<dbReference type="InterPro" id="IPR003593">
    <property type="entry name" value="AAA+_ATPase"/>
</dbReference>
<dbReference type="Gene3D" id="3.40.50.300">
    <property type="entry name" value="P-loop containing nucleotide triphosphate hydrolases"/>
    <property type="match status" value="2"/>
</dbReference>
<dbReference type="PROSITE" id="PS50893">
    <property type="entry name" value="ABC_TRANSPORTER_2"/>
    <property type="match status" value="2"/>
</dbReference>
<evidence type="ECO:0000256" key="3">
    <source>
        <dbReference type="ARBA" id="ARBA00022448"/>
    </source>
</evidence>
<dbReference type="PANTHER" id="PTHR24223">
    <property type="entry name" value="ATP-BINDING CASSETTE SUB-FAMILY C"/>
    <property type="match status" value="1"/>
</dbReference>
<comment type="similarity">
    <text evidence="2">Belongs to the ABC transporter superfamily. ABCC family. Conjugate transporter (TC 3.A.1.208) subfamily.</text>
</comment>
<evidence type="ECO:0000256" key="9">
    <source>
        <dbReference type="SAM" id="Phobius"/>
    </source>
</evidence>
<dbReference type="EMBL" id="ML178835">
    <property type="protein sequence ID" value="TFK99115.1"/>
    <property type="molecule type" value="Genomic_DNA"/>
</dbReference>
<keyword evidence="13" id="KW-1185">Reference proteome</keyword>
<keyword evidence="8 9" id="KW-0472">Membrane</keyword>
<dbReference type="GO" id="GO:0005524">
    <property type="term" value="F:ATP binding"/>
    <property type="evidence" value="ECO:0007669"/>
    <property type="project" value="UniProtKB-KW"/>
</dbReference>
<dbReference type="CDD" id="cd03244">
    <property type="entry name" value="ABCC_MRP_domain2"/>
    <property type="match status" value="1"/>
</dbReference>
<proteinExistence type="inferred from homology"/>
<dbReference type="CDD" id="cd18606">
    <property type="entry name" value="ABC_6TM_YOR1_D2_like"/>
    <property type="match status" value="1"/>
</dbReference>
<keyword evidence="7 9" id="KW-1133">Transmembrane helix</keyword>
<dbReference type="Proteomes" id="UP000305067">
    <property type="component" value="Unassembled WGS sequence"/>
</dbReference>
<name>A0A5C3QAL9_9AGAR</name>
<comment type="subcellular location">
    <subcellularLocation>
        <location evidence="1">Membrane</location>
        <topology evidence="1">Multi-pass membrane protein</topology>
    </subcellularLocation>
</comment>
<keyword evidence="3" id="KW-0813">Transport</keyword>
<feature type="transmembrane region" description="Helical" evidence="9">
    <location>
        <begin position="937"/>
        <end position="956"/>
    </location>
</feature>
<feature type="transmembrane region" description="Helical" evidence="9">
    <location>
        <begin position="795"/>
        <end position="821"/>
    </location>
</feature>
<dbReference type="InterPro" id="IPR003439">
    <property type="entry name" value="ABC_transporter-like_ATP-bd"/>
</dbReference>
<dbReference type="InterPro" id="IPR017871">
    <property type="entry name" value="ABC_transporter-like_CS"/>
</dbReference>
<dbReference type="InterPro" id="IPR027417">
    <property type="entry name" value="P-loop_NTPase"/>
</dbReference>
<dbReference type="Pfam" id="PF00005">
    <property type="entry name" value="ABC_tran"/>
    <property type="match status" value="2"/>
</dbReference>
<dbReference type="GO" id="GO:0140359">
    <property type="term" value="F:ABC-type transporter activity"/>
    <property type="evidence" value="ECO:0007669"/>
    <property type="project" value="InterPro"/>
</dbReference>
<feature type="transmembrane region" description="Helical" evidence="9">
    <location>
        <begin position="301"/>
        <end position="319"/>
    </location>
</feature>
<evidence type="ECO:0000256" key="5">
    <source>
        <dbReference type="ARBA" id="ARBA00022741"/>
    </source>
</evidence>
<evidence type="ECO:0000256" key="1">
    <source>
        <dbReference type="ARBA" id="ARBA00004141"/>
    </source>
</evidence>
<dbReference type="FunFam" id="3.40.50.300:FF:000997">
    <property type="entry name" value="Multidrug resistance-associated protein 1"/>
    <property type="match status" value="1"/>
</dbReference>
<evidence type="ECO:0000313" key="12">
    <source>
        <dbReference type="EMBL" id="TFK99115.1"/>
    </source>
</evidence>
<dbReference type="PANTHER" id="PTHR24223:SF456">
    <property type="entry name" value="MULTIDRUG RESISTANCE-ASSOCIATED PROTEIN LETHAL(2)03659"/>
    <property type="match status" value="1"/>
</dbReference>
<dbReference type="SUPFAM" id="SSF52540">
    <property type="entry name" value="P-loop containing nucleoside triphosphate hydrolases"/>
    <property type="match status" value="2"/>
</dbReference>
<accession>A0A5C3QAL9</accession>
<reference evidence="12 13" key="1">
    <citation type="journal article" date="2019" name="Nat. Ecol. Evol.">
        <title>Megaphylogeny resolves global patterns of mushroom evolution.</title>
        <authorList>
            <person name="Varga T."/>
            <person name="Krizsan K."/>
            <person name="Foldi C."/>
            <person name="Dima B."/>
            <person name="Sanchez-Garcia M."/>
            <person name="Sanchez-Ramirez S."/>
            <person name="Szollosi G.J."/>
            <person name="Szarkandi J.G."/>
            <person name="Papp V."/>
            <person name="Albert L."/>
            <person name="Andreopoulos W."/>
            <person name="Angelini C."/>
            <person name="Antonin V."/>
            <person name="Barry K.W."/>
            <person name="Bougher N.L."/>
            <person name="Buchanan P."/>
            <person name="Buyck B."/>
            <person name="Bense V."/>
            <person name="Catcheside P."/>
            <person name="Chovatia M."/>
            <person name="Cooper J."/>
            <person name="Damon W."/>
            <person name="Desjardin D."/>
            <person name="Finy P."/>
            <person name="Geml J."/>
            <person name="Haridas S."/>
            <person name="Hughes K."/>
            <person name="Justo A."/>
            <person name="Karasinski D."/>
            <person name="Kautmanova I."/>
            <person name="Kiss B."/>
            <person name="Kocsube S."/>
            <person name="Kotiranta H."/>
            <person name="LaButti K.M."/>
            <person name="Lechner B.E."/>
            <person name="Liimatainen K."/>
            <person name="Lipzen A."/>
            <person name="Lukacs Z."/>
            <person name="Mihaltcheva S."/>
            <person name="Morgado L.N."/>
            <person name="Niskanen T."/>
            <person name="Noordeloos M.E."/>
            <person name="Ohm R.A."/>
            <person name="Ortiz-Santana B."/>
            <person name="Ovrebo C."/>
            <person name="Racz N."/>
            <person name="Riley R."/>
            <person name="Savchenko A."/>
            <person name="Shiryaev A."/>
            <person name="Soop K."/>
            <person name="Spirin V."/>
            <person name="Szebenyi C."/>
            <person name="Tomsovsky M."/>
            <person name="Tulloss R.E."/>
            <person name="Uehling J."/>
            <person name="Grigoriev I.V."/>
            <person name="Vagvolgyi C."/>
            <person name="Papp T."/>
            <person name="Martin F.M."/>
            <person name="Miettinen O."/>
            <person name="Hibbett D.S."/>
            <person name="Nagy L.G."/>
        </authorList>
    </citation>
    <scope>NUCLEOTIDE SEQUENCE [LARGE SCALE GENOMIC DNA]</scope>
    <source>
        <strain evidence="12 13">CBS 309.79</strain>
    </source>
</reference>
<organism evidence="12 13">
    <name type="scientific">Pterulicium gracile</name>
    <dbReference type="NCBI Taxonomy" id="1884261"/>
    <lineage>
        <taxon>Eukaryota</taxon>
        <taxon>Fungi</taxon>
        <taxon>Dikarya</taxon>
        <taxon>Basidiomycota</taxon>
        <taxon>Agaricomycotina</taxon>
        <taxon>Agaricomycetes</taxon>
        <taxon>Agaricomycetidae</taxon>
        <taxon>Agaricales</taxon>
        <taxon>Pleurotineae</taxon>
        <taxon>Pterulaceae</taxon>
        <taxon>Pterulicium</taxon>
    </lineage>
</organism>
<dbReference type="Gene3D" id="1.20.1560.10">
    <property type="entry name" value="ABC transporter type 1, transmembrane domain"/>
    <property type="match status" value="2"/>
</dbReference>
<evidence type="ECO:0000259" key="10">
    <source>
        <dbReference type="PROSITE" id="PS50893"/>
    </source>
</evidence>
<sequence length="1379" mass="152642">MINPFSRNPAAPAFGQGKLVPEARASHLSKIFFSWLTPLLFVGYSRPLEENDLWEIPNERKAAQMTDMVEAQFYARCATEERSWFMTEKLTRVDKSTGSCAGLGTTPERKNTPQRLRRATEARLDGSLPKALLLSFRPAILWSGLYKFVAEMLATTSPLLTGLFLHYLSASHAFHRLNDQEKQDAIAHGTSPYGIGYGIGLAFTLFIMQEVSSLSRTYYMISSMTAGMCTRTALIGNIFRKSLRLSGKATLEHSVGHITAMISTDCSRLDRFMNMSHNLWVAPLQLVVGIGLLIGTLGYSALVGVGVLICSLPLQYLVVKFMLQQRKKGVGFTDTRTRLITEVLQGIRLIKHFSWEEFYSYHVSEVRKREIHTVRKVAIARGYLFSIVTFVPIAASTLSFITYAMTGHDLNVAIIFTSVQLFNVIRGPLIMLPLVLGSLAESLVAFRRISIFLKADEMPEPYVVDRHSDNAVHLDADFAWEVVEKAESKLQSENEKEKSGKTISELPITMLDHDKAEPPKTETPFELKNLKMTISMGSFVAIVGKVGSGKSSILQSMIGEMRKTRGEVRLGGSIAYVPQTAWIKNLTLRENITFGKDDDEEWFQSVVKACSLGRDIEMLPQNEKTEIGEKGINLSGGQKARVSLARAAYSQTDIILMDDCLSAVDAYVGNAILENCILSGPLAGRTRILVTHAPHVLGKVDYIYVIDNATIAEEGTYEDLTSRPTRLSALLNEYGSLEKTSEKAERSDERKPAADSDVIDIVQSAVPLMQLETRDTHAIRLSVYGRYFQHAGGSIWVPAIILVLILMQGASVGGNLLLSFWTGSGTGTGLSGFTSGRYMAVYSALGVAQSLLTFVAVVLWFFMTLAASLSLFRSAWAHVLSSPVSWFDTTPFGRILSRFSRDQDILDDELASISFQFTLTFSNVGGSIFLVFYVFPYLGTIFVPMTILYTGFFLFYRRTSIETKRLDSILRSKLYASYSESLTGLSTIRAYGTQNEAVADTEQGLDSQNKAYFLTIAIRSWLTARLDLFANVLILGIALFAVGFRHTVDPSLIGVVLTYTLAAMTMFSEMVIQFARTEQNMNAVERVLEYTELPPEGKVRTVNEPPKEWPQGGRIEFRHVNLAYRKGLPLILKNVTFEVKAGEKVGIVGRTGAGKSSLVQALFRMVEIQSGSIVIDAFDISKIGLHALRSSLSLVPQDGTLFSGTLRDNIDPLRLRTDAELISALHRVGLVPAEGVLDSAADAKFSLDTTVGYEGVNYSVGEKQLLALARALARDSRIIILDEATSSIDVELDARLQRTVQTETQGATLLCIAHRLNTIAHYDRVLVMDAGEVAEFDTVLHLFDREDSIFRSLCNEANLSRVDILRIRAQSEAMVACEV</sequence>
<evidence type="ECO:0000259" key="11">
    <source>
        <dbReference type="PROSITE" id="PS50929"/>
    </source>
</evidence>
<dbReference type="InterPro" id="IPR036640">
    <property type="entry name" value="ABC1_TM_sf"/>
</dbReference>
<feature type="transmembrane region" description="Helical" evidence="9">
    <location>
        <begin position="278"/>
        <end position="295"/>
    </location>
</feature>
<feature type="domain" description="ABC transporter" evidence="10">
    <location>
        <begin position="508"/>
        <end position="733"/>
    </location>
</feature>
<dbReference type="GO" id="GO:0016887">
    <property type="term" value="F:ATP hydrolysis activity"/>
    <property type="evidence" value="ECO:0007669"/>
    <property type="project" value="InterPro"/>
</dbReference>
<dbReference type="Pfam" id="PF00664">
    <property type="entry name" value="ABC_membrane"/>
    <property type="match status" value="2"/>
</dbReference>
<keyword evidence="4 9" id="KW-0812">Transmembrane</keyword>
<feature type="transmembrane region" description="Helical" evidence="9">
    <location>
        <begin position="425"/>
        <end position="446"/>
    </location>
</feature>
<dbReference type="CDD" id="cd18597">
    <property type="entry name" value="ABC_6TM_YOR1_D1_like"/>
    <property type="match status" value="1"/>
</dbReference>
<evidence type="ECO:0000256" key="4">
    <source>
        <dbReference type="ARBA" id="ARBA00022692"/>
    </source>
</evidence>
<keyword evidence="5" id="KW-0547">Nucleotide-binding</keyword>
<evidence type="ECO:0000313" key="13">
    <source>
        <dbReference type="Proteomes" id="UP000305067"/>
    </source>
</evidence>
<evidence type="ECO:0000256" key="8">
    <source>
        <dbReference type="ARBA" id="ARBA00023136"/>
    </source>
</evidence>
<dbReference type="InterPro" id="IPR011527">
    <property type="entry name" value="ABC1_TM_dom"/>
</dbReference>
<dbReference type="GO" id="GO:0016020">
    <property type="term" value="C:membrane"/>
    <property type="evidence" value="ECO:0007669"/>
    <property type="project" value="UniProtKB-SubCell"/>
</dbReference>
<dbReference type="SUPFAM" id="SSF90123">
    <property type="entry name" value="ABC transporter transmembrane region"/>
    <property type="match status" value="2"/>
</dbReference>
<feature type="transmembrane region" description="Helical" evidence="9">
    <location>
        <begin position="841"/>
        <end position="863"/>
    </location>
</feature>
<feature type="transmembrane region" description="Helical" evidence="9">
    <location>
        <begin position="383"/>
        <end position="405"/>
    </location>
</feature>
<evidence type="ECO:0000256" key="2">
    <source>
        <dbReference type="ARBA" id="ARBA00009726"/>
    </source>
</evidence>
<feature type="transmembrane region" description="Helical" evidence="9">
    <location>
        <begin position="219"/>
        <end position="239"/>
    </location>
</feature>
<dbReference type="PROSITE" id="PS50929">
    <property type="entry name" value="ABC_TM1F"/>
    <property type="match status" value="2"/>
</dbReference>
<gene>
    <name evidence="12" type="ORF">BDV98DRAFT_533046</name>
</gene>
<dbReference type="CDD" id="cd03250">
    <property type="entry name" value="ABCC_MRP_domain1"/>
    <property type="match status" value="1"/>
</dbReference>
<dbReference type="FunFam" id="1.20.1560.10:FF:000006">
    <property type="entry name" value="ATP-binding cassette, sub-family C (CFTR/MRP), member 9"/>
    <property type="match status" value="1"/>
</dbReference>
<feature type="domain" description="ABC transmembrane type-1" evidence="11">
    <location>
        <begin position="141"/>
        <end position="441"/>
    </location>
</feature>
<feature type="transmembrane region" description="Helical" evidence="9">
    <location>
        <begin position="1028"/>
        <end position="1046"/>
    </location>
</feature>
<evidence type="ECO:0000256" key="6">
    <source>
        <dbReference type="ARBA" id="ARBA00022840"/>
    </source>
</evidence>